<keyword evidence="10 13" id="KW-0460">Magnesium</keyword>
<keyword evidence="7" id="KW-0547">Nucleotide-binding</keyword>
<organism evidence="16 17">
    <name type="scientific">candidate division WOR-1 bacterium RIFOXYB2_FULL_36_35</name>
    <dbReference type="NCBI Taxonomy" id="1802578"/>
    <lineage>
        <taxon>Bacteria</taxon>
        <taxon>Bacillati</taxon>
        <taxon>Saganbacteria</taxon>
    </lineage>
</organism>
<protein>
    <recommendedName>
        <fullName evidence="4 13">Pyruvate kinase</fullName>
        <ecNumber evidence="4 13">2.7.1.40</ecNumber>
    </recommendedName>
</protein>
<keyword evidence="12" id="KW-0670">Pyruvate</keyword>
<feature type="domain" description="Pyruvate kinase barrel" evidence="14">
    <location>
        <begin position="25"/>
        <end position="367"/>
    </location>
</feature>
<sequence length="533" mass="59022">MTSPISLNIGGRSYQIKKWLPISAPRTHFVCTLNPSRVLEAGKEHLRRLVMDGMNIVRINFSHVLTDKDRAGVVLLLNMIREVEEELCRPIGIMLDTKGPEFRVQRYEGSLEMRKGEKITLSPGEGECTKDKLFMRVPSGYSKLYDDLKLAHKNGNLVHIYIEDMKIALKMEDVLPGEGIVCTIERGGNLKGNKSINFSGCRLEVIAITKEDYADIDFGLRDGRFHYLARSFTTSPLVVSSIDEYMKAQGESPEPQMLQIAKPEEEKGMIDNLKGVISATAAVMIPRGDARAIGGPEKLPLLQARLMEEARRQGKPGILATDVLGQMETSPLPTRAESDNIFTGIARDRVSMVMFSGETATGDHPNLVVQTAVKHALVAEEYTEFENFFRGKLRTIFNEGETGLIEHQSADRYTASLVLGAIENAERLPGFTAFVPYTLSGHSANLAFGFYPKVPVVAITPTERAFYRMLLYRGVYPVLVDDVPNTMDGFQSFLKALVQYLGVAQVGQSITTTFASGGSGKDRTDTSQTIEVR</sequence>
<evidence type="ECO:0000256" key="4">
    <source>
        <dbReference type="ARBA" id="ARBA00012142"/>
    </source>
</evidence>
<keyword evidence="9" id="KW-0067">ATP-binding</keyword>
<dbReference type="AlphaFoldDB" id="A0A1F4S1M5"/>
<keyword evidence="8 13" id="KW-0418">Kinase</keyword>
<name>A0A1F4S1M5_UNCSA</name>
<dbReference type="EMBL" id="MEUA01000038">
    <property type="protein sequence ID" value="OGC14334.1"/>
    <property type="molecule type" value="Genomic_DNA"/>
</dbReference>
<dbReference type="InterPro" id="IPR040442">
    <property type="entry name" value="Pyrv_kinase-like_dom_sf"/>
</dbReference>
<dbReference type="InterPro" id="IPR001697">
    <property type="entry name" value="Pyr_Knase"/>
</dbReference>
<dbReference type="UniPathway" id="UPA00109">
    <property type="reaction ID" value="UER00188"/>
</dbReference>
<dbReference type="Gene3D" id="2.40.33.10">
    <property type="entry name" value="PK beta-barrel domain-like"/>
    <property type="match status" value="1"/>
</dbReference>
<reference evidence="16 17" key="1">
    <citation type="journal article" date="2016" name="Nat. Commun.">
        <title>Thousands of microbial genomes shed light on interconnected biogeochemical processes in an aquifer system.</title>
        <authorList>
            <person name="Anantharaman K."/>
            <person name="Brown C.T."/>
            <person name="Hug L.A."/>
            <person name="Sharon I."/>
            <person name="Castelle C.J."/>
            <person name="Probst A.J."/>
            <person name="Thomas B.C."/>
            <person name="Singh A."/>
            <person name="Wilkins M.J."/>
            <person name="Karaoz U."/>
            <person name="Brodie E.L."/>
            <person name="Williams K.H."/>
            <person name="Hubbard S.S."/>
            <person name="Banfield J.F."/>
        </authorList>
    </citation>
    <scope>NUCLEOTIDE SEQUENCE [LARGE SCALE GENOMIC DNA]</scope>
</reference>
<gene>
    <name evidence="16" type="ORF">A2290_08340</name>
</gene>
<evidence type="ECO:0000259" key="15">
    <source>
        <dbReference type="Pfam" id="PF02887"/>
    </source>
</evidence>
<dbReference type="SUPFAM" id="SSF50800">
    <property type="entry name" value="PK beta-barrel domain-like"/>
    <property type="match status" value="1"/>
</dbReference>
<dbReference type="GO" id="GO:0016301">
    <property type="term" value="F:kinase activity"/>
    <property type="evidence" value="ECO:0007669"/>
    <property type="project" value="UniProtKB-KW"/>
</dbReference>
<evidence type="ECO:0000256" key="7">
    <source>
        <dbReference type="ARBA" id="ARBA00022741"/>
    </source>
</evidence>
<evidence type="ECO:0000256" key="10">
    <source>
        <dbReference type="ARBA" id="ARBA00022842"/>
    </source>
</evidence>
<dbReference type="PANTHER" id="PTHR11817">
    <property type="entry name" value="PYRUVATE KINASE"/>
    <property type="match status" value="1"/>
</dbReference>
<comment type="similarity">
    <text evidence="3 13">Belongs to the pyruvate kinase family.</text>
</comment>
<dbReference type="InterPro" id="IPR015793">
    <property type="entry name" value="Pyrv_Knase_brl"/>
</dbReference>
<evidence type="ECO:0000256" key="9">
    <source>
        <dbReference type="ARBA" id="ARBA00022840"/>
    </source>
</evidence>
<evidence type="ECO:0000313" key="17">
    <source>
        <dbReference type="Proteomes" id="UP000177905"/>
    </source>
</evidence>
<dbReference type="Gene3D" id="3.20.20.60">
    <property type="entry name" value="Phosphoenolpyruvate-binding domains"/>
    <property type="match status" value="1"/>
</dbReference>
<dbReference type="InterPro" id="IPR036918">
    <property type="entry name" value="Pyrv_Knase_C_sf"/>
</dbReference>
<evidence type="ECO:0000256" key="13">
    <source>
        <dbReference type="RuleBase" id="RU000504"/>
    </source>
</evidence>
<comment type="pathway">
    <text evidence="2 13">Carbohydrate degradation; glycolysis; pyruvate from D-glyceraldehyde 3-phosphate: step 5/5.</text>
</comment>
<comment type="caution">
    <text evidence="16">The sequence shown here is derived from an EMBL/GenBank/DDBJ whole genome shotgun (WGS) entry which is preliminary data.</text>
</comment>
<evidence type="ECO:0000256" key="11">
    <source>
        <dbReference type="ARBA" id="ARBA00023152"/>
    </source>
</evidence>
<feature type="domain" description="Pyruvate kinase C-terminal" evidence="15">
    <location>
        <begin position="419"/>
        <end position="526"/>
    </location>
</feature>
<dbReference type="GO" id="GO:0030955">
    <property type="term" value="F:potassium ion binding"/>
    <property type="evidence" value="ECO:0007669"/>
    <property type="project" value="InterPro"/>
</dbReference>
<keyword evidence="6" id="KW-0479">Metal-binding</keyword>
<dbReference type="GO" id="GO:0000287">
    <property type="term" value="F:magnesium ion binding"/>
    <property type="evidence" value="ECO:0007669"/>
    <property type="project" value="InterPro"/>
</dbReference>
<dbReference type="InterPro" id="IPR011037">
    <property type="entry name" value="Pyrv_Knase-like_insert_dom_sf"/>
</dbReference>
<dbReference type="PRINTS" id="PR01050">
    <property type="entry name" value="PYRUVTKNASE"/>
</dbReference>
<comment type="catalytic activity">
    <reaction evidence="13">
        <text>pyruvate + ATP = phosphoenolpyruvate + ADP + H(+)</text>
        <dbReference type="Rhea" id="RHEA:18157"/>
        <dbReference type="ChEBI" id="CHEBI:15361"/>
        <dbReference type="ChEBI" id="CHEBI:15378"/>
        <dbReference type="ChEBI" id="CHEBI:30616"/>
        <dbReference type="ChEBI" id="CHEBI:58702"/>
        <dbReference type="ChEBI" id="CHEBI:456216"/>
        <dbReference type="EC" id="2.7.1.40"/>
    </reaction>
</comment>
<comment type="cofactor">
    <cofactor evidence="1">
        <name>K(+)</name>
        <dbReference type="ChEBI" id="CHEBI:29103"/>
    </cofactor>
</comment>
<dbReference type="SUPFAM" id="SSF52935">
    <property type="entry name" value="PK C-terminal domain-like"/>
    <property type="match status" value="1"/>
</dbReference>
<evidence type="ECO:0000313" key="16">
    <source>
        <dbReference type="EMBL" id="OGC14334.1"/>
    </source>
</evidence>
<dbReference type="GO" id="GO:0004743">
    <property type="term" value="F:pyruvate kinase activity"/>
    <property type="evidence" value="ECO:0007669"/>
    <property type="project" value="UniProtKB-EC"/>
</dbReference>
<evidence type="ECO:0000256" key="12">
    <source>
        <dbReference type="ARBA" id="ARBA00023317"/>
    </source>
</evidence>
<evidence type="ECO:0000256" key="1">
    <source>
        <dbReference type="ARBA" id="ARBA00001958"/>
    </source>
</evidence>
<dbReference type="InterPro" id="IPR015813">
    <property type="entry name" value="Pyrv/PenolPyrv_kinase-like_dom"/>
</dbReference>
<keyword evidence="11 13" id="KW-0324">Glycolysis</keyword>
<dbReference type="SUPFAM" id="SSF51621">
    <property type="entry name" value="Phosphoenolpyruvate/pyruvate domain"/>
    <property type="match status" value="1"/>
</dbReference>
<evidence type="ECO:0000256" key="8">
    <source>
        <dbReference type="ARBA" id="ARBA00022777"/>
    </source>
</evidence>
<evidence type="ECO:0000256" key="5">
    <source>
        <dbReference type="ARBA" id="ARBA00022679"/>
    </source>
</evidence>
<evidence type="ECO:0000256" key="3">
    <source>
        <dbReference type="ARBA" id="ARBA00008663"/>
    </source>
</evidence>
<dbReference type="Proteomes" id="UP000177905">
    <property type="component" value="Unassembled WGS sequence"/>
</dbReference>
<evidence type="ECO:0000259" key="14">
    <source>
        <dbReference type="Pfam" id="PF00224"/>
    </source>
</evidence>
<accession>A0A1F4S1M5</accession>
<evidence type="ECO:0000256" key="6">
    <source>
        <dbReference type="ARBA" id="ARBA00022723"/>
    </source>
</evidence>
<dbReference type="Gene3D" id="3.40.1380.20">
    <property type="entry name" value="Pyruvate kinase, C-terminal domain"/>
    <property type="match status" value="1"/>
</dbReference>
<dbReference type="InterPro" id="IPR015795">
    <property type="entry name" value="Pyrv_Knase_C"/>
</dbReference>
<dbReference type="EC" id="2.7.1.40" evidence="4 13"/>
<dbReference type="Pfam" id="PF00224">
    <property type="entry name" value="PK"/>
    <property type="match status" value="1"/>
</dbReference>
<keyword evidence="5 13" id="KW-0808">Transferase</keyword>
<dbReference type="InterPro" id="IPR015806">
    <property type="entry name" value="Pyrv_Knase_insert_dom_sf"/>
</dbReference>
<evidence type="ECO:0000256" key="2">
    <source>
        <dbReference type="ARBA" id="ARBA00004997"/>
    </source>
</evidence>
<dbReference type="Pfam" id="PF02887">
    <property type="entry name" value="PK_C"/>
    <property type="match status" value="1"/>
</dbReference>
<proteinExistence type="inferred from homology"/>
<dbReference type="GO" id="GO:0005524">
    <property type="term" value="F:ATP binding"/>
    <property type="evidence" value="ECO:0007669"/>
    <property type="project" value="UniProtKB-KW"/>
</dbReference>